<name>A0A6C0IKQ2_9ZZZZ</name>
<sequence length="291" mass="35071">MSKIRLIYDNYASWEKDYIKILFNKIDYDIMYLEKEQIKIKLYDEDKIINNNILVFSSNHYGFIEILNIVLRIKPLIIVHLSDEFGNKPEYTHLAAYTKLFLHQHHFHHYPYNNYNNIIQIPLGYMTGMFDNKNPLNFQIKPLLKRKYKWSFIGNMKRDRTELICKFSQNFKDGFFGNKLNPQEMFNIYNDTIFVPNGRGNVRIDCFRIYEAILSGSIPVIVCDENEFKDTFFYNNDIPQFILEKNWEDAIHKCKYLLDNIEELKNIQKNNYEWLEKKIKLIQETIHSTLN</sequence>
<proteinExistence type="predicted"/>
<dbReference type="AlphaFoldDB" id="A0A6C0IKQ2"/>
<organism evidence="1">
    <name type="scientific">viral metagenome</name>
    <dbReference type="NCBI Taxonomy" id="1070528"/>
    <lineage>
        <taxon>unclassified sequences</taxon>
        <taxon>metagenomes</taxon>
        <taxon>organismal metagenomes</taxon>
    </lineage>
</organism>
<dbReference type="EMBL" id="MN740176">
    <property type="protein sequence ID" value="QHT92093.1"/>
    <property type="molecule type" value="Genomic_DNA"/>
</dbReference>
<accession>A0A6C0IKQ2</accession>
<reference evidence="1" key="1">
    <citation type="journal article" date="2020" name="Nature">
        <title>Giant virus diversity and host interactions through global metagenomics.</title>
        <authorList>
            <person name="Schulz F."/>
            <person name="Roux S."/>
            <person name="Paez-Espino D."/>
            <person name="Jungbluth S."/>
            <person name="Walsh D.A."/>
            <person name="Denef V.J."/>
            <person name="McMahon K.D."/>
            <person name="Konstantinidis K.T."/>
            <person name="Eloe-Fadrosh E.A."/>
            <person name="Kyrpides N.C."/>
            <person name="Woyke T."/>
        </authorList>
    </citation>
    <scope>NUCLEOTIDE SEQUENCE</scope>
    <source>
        <strain evidence="1">GVMAG-M-3300023184-86</strain>
    </source>
</reference>
<protein>
    <recommendedName>
        <fullName evidence="2">Exostosin GT47 domain-containing protein</fullName>
    </recommendedName>
</protein>
<evidence type="ECO:0008006" key="2">
    <source>
        <dbReference type="Google" id="ProtNLM"/>
    </source>
</evidence>
<evidence type="ECO:0000313" key="1">
    <source>
        <dbReference type="EMBL" id="QHT92093.1"/>
    </source>
</evidence>